<feature type="region of interest" description="Disordered" evidence="1">
    <location>
        <begin position="87"/>
        <end position="116"/>
    </location>
</feature>
<name>A0AAW1WW32_RUBAR</name>
<proteinExistence type="predicted"/>
<reference evidence="2 3" key="1">
    <citation type="journal article" date="2023" name="G3 (Bethesda)">
        <title>A chromosome-length genome assembly and annotation of blackberry (Rubus argutus, cv. 'Hillquist').</title>
        <authorList>
            <person name="Bruna T."/>
            <person name="Aryal R."/>
            <person name="Dudchenko O."/>
            <person name="Sargent D.J."/>
            <person name="Mead D."/>
            <person name="Buti M."/>
            <person name="Cavallini A."/>
            <person name="Hytonen T."/>
            <person name="Andres J."/>
            <person name="Pham M."/>
            <person name="Weisz D."/>
            <person name="Mascagni F."/>
            <person name="Usai G."/>
            <person name="Natali L."/>
            <person name="Bassil N."/>
            <person name="Fernandez G.E."/>
            <person name="Lomsadze A."/>
            <person name="Armour M."/>
            <person name="Olukolu B."/>
            <person name="Poorten T."/>
            <person name="Britton C."/>
            <person name="Davik J."/>
            <person name="Ashrafi H."/>
            <person name="Aiden E.L."/>
            <person name="Borodovsky M."/>
            <person name="Worthington M."/>
        </authorList>
    </citation>
    <scope>NUCLEOTIDE SEQUENCE [LARGE SCALE GENOMIC DNA]</scope>
    <source>
        <strain evidence="2">PI 553951</strain>
    </source>
</reference>
<organism evidence="2 3">
    <name type="scientific">Rubus argutus</name>
    <name type="common">Southern blackberry</name>
    <dbReference type="NCBI Taxonomy" id="59490"/>
    <lineage>
        <taxon>Eukaryota</taxon>
        <taxon>Viridiplantae</taxon>
        <taxon>Streptophyta</taxon>
        <taxon>Embryophyta</taxon>
        <taxon>Tracheophyta</taxon>
        <taxon>Spermatophyta</taxon>
        <taxon>Magnoliopsida</taxon>
        <taxon>eudicotyledons</taxon>
        <taxon>Gunneridae</taxon>
        <taxon>Pentapetalae</taxon>
        <taxon>rosids</taxon>
        <taxon>fabids</taxon>
        <taxon>Rosales</taxon>
        <taxon>Rosaceae</taxon>
        <taxon>Rosoideae</taxon>
        <taxon>Rosoideae incertae sedis</taxon>
        <taxon>Rubus</taxon>
    </lineage>
</organism>
<evidence type="ECO:0000256" key="1">
    <source>
        <dbReference type="SAM" id="MobiDB-lite"/>
    </source>
</evidence>
<dbReference type="Proteomes" id="UP001457282">
    <property type="component" value="Unassembled WGS sequence"/>
</dbReference>
<sequence>MIQPCPHRQLLCAPKPFRPRFSPLLLQFLTEPSPWKLPMPLSNPVEPNYSLQLTKFKPSRALSSYPNHSTSASPPIQAIASSQPMLCSIHSSGPSPRARDLTDTGISQPSHLVPPL</sequence>
<protein>
    <submittedName>
        <fullName evidence="2">Uncharacterized protein</fullName>
    </submittedName>
</protein>
<evidence type="ECO:0000313" key="3">
    <source>
        <dbReference type="Proteomes" id="UP001457282"/>
    </source>
</evidence>
<accession>A0AAW1WW32</accession>
<keyword evidence="3" id="KW-1185">Reference proteome</keyword>
<evidence type="ECO:0000313" key="2">
    <source>
        <dbReference type="EMBL" id="KAK9927926.1"/>
    </source>
</evidence>
<comment type="caution">
    <text evidence="2">The sequence shown here is derived from an EMBL/GenBank/DDBJ whole genome shotgun (WGS) entry which is preliminary data.</text>
</comment>
<dbReference type="AlphaFoldDB" id="A0AAW1WW32"/>
<dbReference type="EMBL" id="JBEDUW010000005">
    <property type="protein sequence ID" value="KAK9927926.1"/>
    <property type="molecule type" value="Genomic_DNA"/>
</dbReference>
<gene>
    <name evidence="2" type="ORF">M0R45_025087</name>
</gene>